<reference evidence="1 2" key="1">
    <citation type="submission" date="2018-08" db="EMBL/GenBank/DDBJ databases">
        <title>A genome reference for cultivated species of the human gut microbiota.</title>
        <authorList>
            <person name="Zou Y."/>
            <person name="Xue W."/>
            <person name="Luo G."/>
        </authorList>
    </citation>
    <scope>NUCLEOTIDE SEQUENCE [LARGE SCALE GENOMIC DNA]</scope>
    <source>
        <strain evidence="1 2">AM25-1LB</strain>
    </source>
</reference>
<dbReference type="EMBL" id="QRHG01000006">
    <property type="protein sequence ID" value="RHF62340.1"/>
    <property type="molecule type" value="Genomic_DNA"/>
</dbReference>
<accession>A0A414P7Z7</accession>
<evidence type="ECO:0008006" key="3">
    <source>
        <dbReference type="Google" id="ProtNLM"/>
    </source>
</evidence>
<evidence type="ECO:0000313" key="2">
    <source>
        <dbReference type="Proteomes" id="UP000284902"/>
    </source>
</evidence>
<proteinExistence type="predicted"/>
<gene>
    <name evidence="1" type="ORF">DW672_03620</name>
</gene>
<comment type="caution">
    <text evidence="1">The sequence shown here is derived from an EMBL/GenBank/DDBJ whole genome shotgun (WGS) entry which is preliminary data.</text>
</comment>
<dbReference type="Proteomes" id="UP000284902">
    <property type="component" value="Unassembled WGS sequence"/>
</dbReference>
<sequence length="62" mass="7456">MTRRRGRPKEPNAKRHGLRIRLNEDELYMLSELSRKTGKSRSDIFMQLMADEYRKIFGKETI</sequence>
<protein>
    <recommendedName>
        <fullName evidence="3">Ribbon-helix-helix protein, CopG family</fullName>
    </recommendedName>
</protein>
<organism evidence="1 2">
    <name type="scientific">[Ruminococcus] lactaris</name>
    <dbReference type="NCBI Taxonomy" id="46228"/>
    <lineage>
        <taxon>Bacteria</taxon>
        <taxon>Bacillati</taxon>
        <taxon>Bacillota</taxon>
        <taxon>Clostridia</taxon>
        <taxon>Lachnospirales</taxon>
        <taxon>Lachnospiraceae</taxon>
        <taxon>Mediterraneibacter</taxon>
    </lineage>
</organism>
<name>A0A414P7Z7_9FIRM</name>
<evidence type="ECO:0000313" key="1">
    <source>
        <dbReference type="EMBL" id="RHF62340.1"/>
    </source>
</evidence>
<dbReference type="AlphaFoldDB" id="A0A414P7Z7"/>